<sequence>MMSTRHTIGAALCTLALAGVAGCGTSIEVSVPGQADGPVLSIGVALDEPGMSWYHNGAYSGFSVQVAQYVAKVLGYANKQIVFRSVPLDERAQRLADGTVDLVVGSYGGQEADGTQIDYAGPYLNTSQGLLVRDHDDGEREVAGAGDLAGRTACIVQGSDSGQALRAQVGSVSVEERDTYQQCVSSLLAGQSDAVAGPEPILYGLRDQGGSAYLAVLGDSYGSARFGVGVRSGQPKLVAQIDAALRQMVADGSWRQAADGLQSSVGYRVDTGSNPPRLVEAKQ</sequence>
<gene>
    <name evidence="6" type="ORF">AH67_04100</name>
</gene>
<dbReference type="Gene3D" id="3.40.190.10">
    <property type="entry name" value="Periplasmic binding protein-like II"/>
    <property type="match status" value="2"/>
</dbReference>
<dbReference type="SMART" id="SM00062">
    <property type="entry name" value="PBPb"/>
    <property type="match status" value="1"/>
</dbReference>
<dbReference type="GO" id="GO:0005576">
    <property type="term" value="C:extracellular region"/>
    <property type="evidence" value="ECO:0007669"/>
    <property type="project" value="TreeGrafter"/>
</dbReference>
<dbReference type="AlphaFoldDB" id="A0A0A7I7I9"/>
<feature type="chain" id="PRO_5038346022" evidence="4">
    <location>
        <begin position="22"/>
        <end position="283"/>
    </location>
</feature>
<keyword evidence="3 4" id="KW-0732">Signal</keyword>
<comment type="similarity">
    <text evidence="1">Belongs to the bacterial solute-binding protein 3 family.</text>
</comment>
<keyword evidence="7" id="KW-1185">Reference proteome</keyword>
<accession>A0A0A7I7I9</accession>
<dbReference type="OrthoDB" id="9807888at2"/>
<keyword evidence="2" id="KW-0813">Transport</keyword>
<dbReference type="EMBL" id="CP007457">
    <property type="protein sequence ID" value="AIZ16213.1"/>
    <property type="molecule type" value="Genomic_DNA"/>
</dbReference>
<name>A0A0A7I7I9_9BIFI</name>
<reference evidence="6 7" key="1">
    <citation type="journal article" date="2015" name="Genome Announc.">
        <title>Bifidobacterium pseudolongum Strain PV8-2, Isolated from a Stool Sample of an Anemic Kenyan Infant.</title>
        <authorList>
            <person name="Vazquez-Gutierrez P."/>
            <person name="Lacroix C."/>
            <person name="Chassard C."/>
            <person name="Klumpp J."/>
            <person name="Stevens M.J."/>
            <person name="Jans C."/>
        </authorList>
    </citation>
    <scope>NUCLEOTIDE SEQUENCE [LARGE SCALE GENOMIC DNA]</scope>
    <source>
        <strain evidence="6 7">PV8-2</strain>
    </source>
</reference>
<dbReference type="SUPFAM" id="SSF53850">
    <property type="entry name" value="Periplasmic binding protein-like II"/>
    <property type="match status" value="1"/>
</dbReference>
<evidence type="ECO:0000313" key="6">
    <source>
        <dbReference type="EMBL" id="AIZ16213.1"/>
    </source>
</evidence>
<dbReference type="PROSITE" id="PS51257">
    <property type="entry name" value="PROKAR_LIPOPROTEIN"/>
    <property type="match status" value="1"/>
</dbReference>
<evidence type="ECO:0000313" key="7">
    <source>
        <dbReference type="Proteomes" id="UP000030636"/>
    </source>
</evidence>
<evidence type="ECO:0000256" key="4">
    <source>
        <dbReference type="SAM" id="SignalP"/>
    </source>
</evidence>
<protein>
    <submittedName>
        <fullName evidence="6">ABC transporter substrate-binding protein</fullName>
    </submittedName>
</protein>
<organism evidence="6 7">
    <name type="scientific">Bifidobacterium pseudolongum PV8-2</name>
    <dbReference type="NCBI Taxonomy" id="1447715"/>
    <lineage>
        <taxon>Bacteria</taxon>
        <taxon>Bacillati</taxon>
        <taxon>Actinomycetota</taxon>
        <taxon>Actinomycetes</taxon>
        <taxon>Bifidobacteriales</taxon>
        <taxon>Bifidobacteriaceae</taxon>
        <taxon>Bifidobacterium</taxon>
    </lineage>
</organism>
<dbReference type="GO" id="GO:0030288">
    <property type="term" value="C:outer membrane-bounded periplasmic space"/>
    <property type="evidence" value="ECO:0007669"/>
    <property type="project" value="TreeGrafter"/>
</dbReference>
<dbReference type="RefSeq" id="WP_022857445.1">
    <property type="nucleotide sequence ID" value="NZ_CP007457.1"/>
</dbReference>
<evidence type="ECO:0000256" key="2">
    <source>
        <dbReference type="ARBA" id="ARBA00022448"/>
    </source>
</evidence>
<dbReference type="Proteomes" id="UP000030636">
    <property type="component" value="Chromosome"/>
</dbReference>
<dbReference type="HOGENOM" id="CLU_019602_18_4_11"/>
<dbReference type="InterPro" id="IPR051455">
    <property type="entry name" value="Bact_solute-bind_prot3"/>
</dbReference>
<dbReference type="Pfam" id="PF00497">
    <property type="entry name" value="SBP_bac_3"/>
    <property type="match status" value="1"/>
</dbReference>
<dbReference type="InterPro" id="IPR001638">
    <property type="entry name" value="Solute-binding_3/MltF_N"/>
</dbReference>
<evidence type="ECO:0000256" key="1">
    <source>
        <dbReference type="ARBA" id="ARBA00010333"/>
    </source>
</evidence>
<evidence type="ECO:0000256" key="3">
    <source>
        <dbReference type="ARBA" id="ARBA00022729"/>
    </source>
</evidence>
<proteinExistence type="inferred from homology"/>
<dbReference type="GO" id="GO:0006865">
    <property type="term" value="P:amino acid transport"/>
    <property type="evidence" value="ECO:0007669"/>
    <property type="project" value="TreeGrafter"/>
</dbReference>
<dbReference type="PANTHER" id="PTHR30085">
    <property type="entry name" value="AMINO ACID ABC TRANSPORTER PERMEASE"/>
    <property type="match status" value="1"/>
</dbReference>
<evidence type="ECO:0000259" key="5">
    <source>
        <dbReference type="SMART" id="SM00062"/>
    </source>
</evidence>
<dbReference type="STRING" id="1447715.AH67_04100"/>
<feature type="signal peptide" evidence="4">
    <location>
        <begin position="1"/>
        <end position="21"/>
    </location>
</feature>
<feature type="domain" description="Solute-binding protein family 3/N-terminal" evidence="5">
    <location>
        <begin position="39"/>
        <end position="265"/>
    </location>
</feature>
<dbReference type="KEGG" id="bpsp:AH67_04100"/>
<dbReference type="PANTHER" id="PTHR30085:SF6">
    <property type="entry name" value="ABC TRANSPORTER GLUTAMINE-BINDING PROTEIN GLNH"/>
    <property type="match status" value="1"/>
</dbReference>